<sequence>MASQQPRIRKIGPLSPDEAKWTELRKIEWTDQTGRERIWEAAARKTRKSTGIDAVAIAPIIRHPSRPLSTMIILQYRPPVEAICVEFPAGLIDEGETPEQAAVRELKEETGYEGKVRDVSCTLANQPGLTNANHQVVDCSPTIVADPGLTNANMQMVTVEVELKEGDEPPEQHLDEGEHIERVVVPLNELYDKLQALSKEDGKIVDARLYHWSLGLHWSQKLKLQS</sequence>
<evidence type="ECO:0000313" key="1">
    <source>
        <dbReference type="EMBL" id="KAK3062010.1"/>
    </source>
</evidence>
<accession>A0ACC3D5J2</accession>
<gene>
    <name evidence="1" type="ORF">LTS18_004992</name>
</gene>
<dbReference type="EMBL" id="JAWDJW010007514">
    <property type="protein sequence ID" value="KAK3062010.1"/>
    <property type="molecule type" value="Genomic_DNA"/>
</dbReference>
<evidence type="ECO:0000313" key="2">
    <source>
        <dbReference type="Proteomes" id="UP001186974"/>
    </source>
</evidence>
<organism evidence="1 2">
    <name type="scientific">Coniosporium uncinatum</name>
    <dbReference type="NCBI Taxonomy" id="93489"/>
    <lineage>
        <taxon>Eukaryota</taxon>
        <taxon>Fungi</taxon>
        <taxon>Dikarya</taxon>
        <taxon>Ascomycota</taxon>
        <taxon>Pezizomycotina</taxon>
        <taxon>Dothideomycetes</taxon>
        <taxon>Dothideomycetes incertae sedis</taxon>
        <taxon>Coniosporium</taxon>
    </lineage>
</organism>
<reference evidence="1" key="1">
    <citation type="submission" date="2024-09" db="EMBL/GenBank/DDBJ databases">
        <title>Black Yeasts Isolated from many extreme environments.</title>
        <authorList>
            <person name="Coleine C."/>
            <person name="Stajich J.E."/>
            <person name="Selbmann L."/>
        </authorList>
    </citation>
    <scope>NUCLEOTIDE SEQUENCE</scope>
    <source>
        <strain evidence="1">CCFEE 5737</strain>
    </source>
</reference>
<comment type="caution">
    <text evidence="1">The sequence shown here is derived from an EMBL/GenBank/DDBJ whole genome shotgun (WGS) entry which is preliminary data.</text>
</comment>
<name>A0ACC3D5J2_9PEZI</name>
<keyword evidence="2" id="KW-1185">Reference proteome</keyword>
<protein>
    <submittedName>
        <fullName evidence="1">Uncharacterized protein</fullName>
    </submittedName>
</protein>
<proteinExistence type="predicted"/>
<dbReference type="Proteomes" id="UP001186974">
    <property type="component" value="Unassembled WGS sequence"/>
</dbReference>